<accession>A0A0G4GNC2</accession>
<evidence type="ECO:0000256" key="2">
    <source>
        <dbReference type="ARBA" id="ARBA00023295"/>
    </source>
</evidence>
<dbReference type="InterPro" id="IPR044791">
    <property type="entry name" value="Beta-glucanase/XTH"/>
</dbReference>
<dbReference type="InterPro" id="IPR013320">
    <property type="entry name" value="ConA-like_dom_sf"/>
</dbReference>
<dbReference type="PANTHER" id="PTHR31062">
    <property type="entry name" value="XYLOGLUCAN ENDOTRANSGLUCOSYLASE/HYDROLASE PROTEIN 8-RELATED"/>
    <property type="match status" value="1"/>
</dbReference>
<dbReference type="AlphaFoldDB" id="A0A0G4GNC2"/>
<keyword evidence="3" id="KW-0732">Signal</keyword>
<feature type="domain" description="GH16" evidence="4">
    <location>
        <begin position="19"/>
        <end position="272"/>
    </location>
</feature>
<feature type="signal peptide" evidence="3">
    <location>
        <begin position="1"/>
        <end position="20"/>
    </location>
</feature>
<evidence type="ECO:0000256" key="1">
    <source>
        <dbReference type="ARBA" id="ARBA00022801"/>
    </source>
</evidence>
<organism evidence="5 6">
    <name type="scientific">Vitrella brassicaformis (strain CCMP3155)</name>
    <dbReference type="NCBI Taxonomy" id="1169540"/>
    <lineage>
        <taxon>Eukaryota</taxon>
        <taxon>Sar</taxon>
        <taxon>Alveolata</taxon>
        <taxon>Colpodellida</taxon>
        <taxon>Vitrellaceae</taxon>
        <taxon>Vitrella</taxon>
    </lineage>
</organism>
<name>A0A0G4GNC2_VITBC</name>
<dbReference type="Proteomes" id="UP000041254">
    <property type="component" value="Unassembled WGS sequence"/>
</dbReference>
<dbReference type="GO" id="GO:0004553">
    <property type="term" value="F:hydrolase activity, hydrolyzing O-glycosyl compounds"/>
    <property type="evidence" value="ECO:0007669"/>
    <property type="project" value="InterPro"/>
</dbReference>
<dbReference type="GO" id="GO:0005975">
    <property type="term" value="P:carbohydrate metabolic process"/>
    <property type="evidence" value="ECO:0007669"/>
    <property type="project" value="InterPro"/>
</dbReference>
<dbReference type="InParanoid" id="A0A0G4GNC2"/>
<dbReference type="InterPro" id="IPR000757">
    <property type="entry name" value="Beta-glucanase-like"/>
</dbReference>
<sequence>MKRLELQASVWALFALKNVAQQSAVVPVDGPRERRSSDCDPFIDAARLQTDDVRCLCPGLGGSCYGHCGRNFDAAEVASVEPFRYGRFETRLFPNTRANGTVVTFFLYKNESDKIRGASWKEIDFEVHGMGNHSEEPIQTNIITGTMEDRSSSEMFFPAPGRSRDVETQTKAVKTGFHHFAIEWTPDHVAWFFDGQRIRHEVSCEAQGVTGALCSPQVAQLNEAMNLRMSVWPLNPLLPWAEHWAGIFDAKHTRLPLTVYYDYVKVYDYDPLSEGFILRWTDAFRSFNTSRWETSMHTFLANEAHFRPDKAAIAPTHAMDACDYLALSIARTGTNITVSTPSGKCRIQG</sequence>
<evidence type="ECO:0000259" key="4">
    <source>
        <dbReference type="PROSITE" id="PS51762"/>
    </source>
</evidence>
<dbReference type="OrthoDB" id="419959at2759"/>
<dbReference type="EMBL" id="CDMY01000736">
    <property type="protein sequence ID" value="CEM31690.1"/>
    <property type="molecule type" value="Genomic_DNA"/>
</dbReference>
<keyword evidence="6" id="KW-1185">Reference proteome</keyword>
<feature type="chain" id="PRO_5005190254" description="GH16 domain-containing protein" evidence="3">
    <location>
        <begin position="21"/>
        <end position="349"/>
    </location>
</feature>
<protein>
    <recommendedName>
        <fullName evidence="4">GH16 domain-containing protein</fullName>
    </recommendedName>
</protein>
<dbReference type="PROSITE" id="PS51762">
    <property type="entry name" value="GH16_2"/>
    <property type="match status" value="1"/>
</dbReference>
<evidence type="ECO:0000256" key="3">
    <source>
        <dbReference type="SAM" id="SignalP"/>
    </source>
</evidence>
<evidence type="ECO:0000313" key="5">
    <source>
        <dbReference type="EMBL" id="CEM31690.1"/>
    </source>
</evidence>
<dbReference type="VEuPathDB" id="CryptoDB:Vbra_23273"/>
<dbReference type="Pfam" id="PF00722">
    <property type="entry name" value="Glyco_hydro_16"/>
    <property type="match status" value="1"/>
</dbReference>
<gene>
    <name evidence="5" type="ORF">Vbra_23273</name>
</gene>
<keyword evidence="1" id="KW-0378">Hydrolase</keyword>
<evidence type="ECO:0000313" key="6">
    <source>
        <dbReference type="Proteomes" id="UP000041254"/>
    </source>
</evidence>
<dbReference type="PhylomeDB" id="A0A0G4GNC2"/>
<reference evidence="5 6" key="1">
    <citation type="submission" date="2014-11" db="EMBL/GenBank/DDBJ databases">
        <authorList>
            <person name="Zhu J."/>
            <person name="Qi W."/>
            <person name="Song R."/>
        </authorList>
    </citation>
    <scope>NUCLEOTIDE SEQUENCE [LARGE SCALE GENOMIC DNA]</scope>
</reference>
<keyword evidence="2" id="KW-0326">Glycosidase</keyword>
<dbReference type="SUPFAM" id="SSF49899">
    <property type="entry name" value="Concanavalin A-like lectins/glucanases"/>
    <property type="match status" value="1"/>
</dbReference>
<proteinExistence type="predicted"/>
<dbReference type="Gene3D" id="2.60.120.200">
    <property type="match status" value="1"/>
</dbReference>